<dbReference type="Proteomes" id="UP001589568">
    <property type="component" value="Unassembled WGS sequence"/>
</dbReference>
<feature type="domain" description="Zinc finger DksA/TraR C4-type" evidence="5">
    <location>
        <begin position="94"/>
        <end position="127"/>
    </location>
</feature>
<dbReference type="Gene3D" id="1.20.120.910">
    <property type="entry name" value="DksA, coiled-coil domain"/>
    <property type="match status" value="1"/>
</dbReference>
<keyword evidence="2" id="KW-0863">Zinc-finger</keyword>
<reference evidence="6 7" key="1">
    <citation type="submission" date="2024-09" db="EMBL/GenBank/DDBJ databases">
        <authorList>
            <person name="Sun Q."/>
            <person name="Mori K."/>
        </authorList>
    </citation>
    <scope>NUCLEOTIDE SEQUENCE [LARGE SCALE GENOMIC DNA]</scope>
    <source>
        <strain evidence="6 7">JCM 3324</strain>
    </source>
</reference>
<keyword evidence="1" id="KW-0479">Metal-binding</keyword>
<keyword evidence="7" id="KW-1185">Reference proteome</keyword>
<sequence>MTEHHRDAALSPSEQATIRELLDADRRRTTDRIALLGRDRDEIVTSSALTASDDEHDPEGTSTAFERAHVQALLDQALTHLAELDLASERLRDGTYGTCARCGQRIPIERLQILPAIKTCVNCASRRRSR</sequence>
<dbReference type="EMBL" id="JBHMCF010000003">
    <property type="protein sequence ID" value="MFB9468530.1"/>
    <property type="molecule type" value="Genomic_DNA"/>
</dbReference>
<dbReference type="Pfam" id="PF01258">
    <property type="entry name" value="zf-dskA_traR"/>
    <property type="match status" value="1"/>
</dbReference>
<dbReference type="PANTHER" id="PTHR33823:SF5">
    <property type="entry name" value="DNAK SUPPRESSOR PROTEIN"/>
    <property type="match status" value="1"/>
</dbReference>
<accession>A0ABV5NE04</accession>
<evidence type="ECO:0000313" key="7">
    <source>
        <dbReference type="Proteomes" id="UP001589568"/>
    </source>
</evidence>
<dbReference type="RefSeq" id="WP_345397048.1">
    <property type="nucleotide sequence ID" value="NZ_BAAAXS010000001.1"/>
</dbReference>
<feature type="zinc finger region" description="dksA C4-type" evidence="4">
    <location>
        <begin position="99"/>
        <end position="123"/>
    </location>
</feature>
<organism evidence="6 7">
    <name type="scientific">Nonomuraea salmonea</name>
    <dbReference type="NCBI Taxonomy" id="46181"/>
    <lineage>
        <taxon>Bacteria</taxon>
        <taxon>Bacillati</taxon>
        <taxon>Actinomycetota</taxon>
        <taxon>Actinomycetes</taxon>
        <taxon>Streptosporangiales</taxon>
        <taxon>Streptosporangiaceae</taxon>
        <taxon>Nonomuraea</taxon>
    </lineage>
</organism>
<evidence type="ECO:0000256" key="3">
    <source>
        <dbReference type="ARBA" id="ARBA00022833"/>
    </source>
</evidence>
<proteinExistence type="predicted"/>
<keyword evidence="3" id="KW-0862">Zinc</keyword>
<evidence type="ECO:0000256" key="2">
    <source>
        <dbReference type="ARBA" id="ARBA00022771"/>
    </source>
</evidence>
<dbReference type="PANTHER" id="PTHR33823">
    <property type="entry name" value="RNA POLYMERASE-BINDING TRANSCRIPTION FACTOR DKSA-RELATED"/>
    <property type="match status" value="1"/>
</dbReference>
<comment type="caution">
    <text evidence="6">The sequence shown here is derived from an EMBL/GenBank/DDBJ whole genome shotgun (WGS) entry which is preliminary data.</text>
</comment>
<name>A0ABV5NE04_9ACTN</name>
<evidence type="ECO:0000259" key="5">
    <source>
        <dbReference type="Pfam" id="PF01258"/>
    </source>
</evidence>
<evidence type="ECO:0000256" key="1">
    <source>
        <dbReference type="ARBA" id="ARBA00022723"/>
    </source>
</evidence>
<gene>
    <name evidence="6" type="ORF">ACFFR3_03380</name>
</gene>
<dbReference type="SUPFAM" id="SSF57716">
    <property type="entry name" value="Glucocorticoid receptor-like (DNA-binding domain)"/>
    <property type="match status" value="1"/>
</dbReference>
<evidence type="ECO:0000313" key="6">
    <source>
        <dbReference type="EMBL" id="MFB9468530.1"/>
    </source>
</evidence>
<dbReference type="PROSITE" id="PS51128">
    <property type="entry name" value="ZF_DKSA_2"/>
    <property type="match status" value="1"/>
</dbReference>
<dbReference type="InterPro" id="IPR000962">
    <property type="entry name" value="Znf_DskA_TraR"/>
</dbReference>
<evidence type="ECO:0000256" key="4">
    <source>
        <dbReference type="PROSITE-ProRule" id="PRU00510"/>
    </source>
</evidence>
<protein>
    <submittedName>
        <fullName evidence="6">TraR/DksA family transcriptional regulator</fullName>
    </submittedName>
</protein>